<evidence type="ECO:0000256" key="6">
    <source>
        <dbReference type="ARBA" id="ARBA00022723"/>
    </source>
</evidence>
<keyword evidence="3" id="KW-0489">Methyltransferase</keyword>
<dbReference type="Gene3D" id="2.170.270.10">
    <property type="entry name" value="SET domain"/>
    <property type="match status" value="1"/>
</dbReference>
<feature type="domain" description="SET" evidence="9">
    <location>
        <begin position="123"/>
        <end position="247"/>
    </location>
</feature>
<evidence type="ECO:0000256" key="2">
    <source>
        <dbReference type="ARBA" id="ARBA00022454"/>
    </source>
</evidence>
<keyword evidence="8" id="KW-0156">Chromatin regulator</keyword>
<dbReference type="PROSITE" id="PS50868">
    <property type="entry name" value="POST_SET"/>
    <property type="match status" value="1"/>
</dbReference>
<keyword evidence="6" id="KW-0479">Metal-binding</keyword>
<evidence type="ECO:0000259" key="11">
    <source>
        <dbReference type="PROSITE" id="PS50868"/>
    </source>
</evidence>
<evidence type="ECO:0000313" key="13">
    <source>
        <dbReference type="Proteomes" id="UP001557470"/>
    </source>
</evidence>
<keyword evidence="2" id="KW-0158">Chromosome</keyword>
<dbReference type="SUPFAM" id="SSF82199">
    <property type="entry name" value="SET domain"/>
    <property type="match status" value="1"/>
</dbReference>
<accession>A0ABD0WPG2</accession>
<dbReference type="PROSITE" id="PS50280">
    <property type="entry name" value="SET"/>
    <property type="match status" value="1"/>
</dbReference>
<evidence type="ECO:0000256" key="7">
    <source>
        <dbReference type="ARBA" id="ARBA00022833"/>
    </source>
</evidence>
<dbReference type="Pfam" id="PF00856">
    <property type="entry name" value="SET"/>
    <property type="match status" value="1"/>
</dbReference>
<feature type="domain" description="Pre-SET" evidence="10">
    <location>
        <begin position="55"/>
        <end position="120"/>
    </location>
</feature>
<keyword evidence="4" id="KW-0808">Transferase</keyword>
<organism evidence="12 13">
    <name type="scientific">Umbra pygmaea</name>
    <name type="common">Eastern mudminnow</name>
    <dbReference type="NCBI Taxonomy" id="75934"/>
    <lineage>
        <taxon>Eukaryota</taxon>
        <taxon>Metazoa</taxon>
        <taxon>Chordata</taxon>
        <taxon>Craniata</taxon>
        <taxon>Vertebrata</taxon>
        <taxon>Euteleostomi</taxon>
        <taxon>Actinopterygii</taxon>
        <taxon>Neopterygii</taxon>
        <taxon>Teleostei</taxon>
        <taxon>Protacanthopterygii</taxon>
        <taxon>Esociformes</taxon>
        <taxon>Umbridae</taxon>
        <taxon>Umbra</taxon>
    </lineage>
</organism>
<dbReference type="GO" id="GO:0032259">
    <property type="term" value="P:methylation"/>
    <property type="evidence" value="ECO:0007669"/>
    <property type="project" value="UniProtKB-KW"/>
</dbReference>
<dbReference type="PANTHER" id="PTHR46223:SF3">
    <property type="entry name" value="HISTONE-LYSINE N-METHYLTRANSFERASE SET-23"/>
    <property type="match status" value="1"/>
</dbReference>
<dbReference type="AlphaFoldDB" id="A0ABD0WPG2"/>
<dbReference type="PANTHER" id="PTHR46223">
    <property type="entry name" value="HISTONE-LYSINE N-METHYLTRANSFERASE SUV39H"/>
    <property type="match status" value="1"/>
</dbReference>
<feature type="domain" description="Post-SET" evidence="11">
    <location>
        <begin position="275"/>
        <end position="291"/>
    </location>
</feature>
<comment type="caution">
    <text evidence="12">The sequence shown here is derived from an EMBL/GenBank/DDBJ whole genome shotgun (WGS) entry which is preliminary data.</text>
</comment>
<evidence type="ECO:0000256" key="3">
    <source>
        <dbReference type="ARBA" id="ARBA00022603"/>
    </source>
</evidence>
<dbReference type="Proteomes" id="UP001557470">
    <property type="component" value="Unassembled WGS sequence"/>
</dbReference>
<evidence type="ECO:0000256" key="4">
    <source>
        <dbReference type="ARBA" id="ARBA00022679"/>
    </source>
</evidence>
<keyword evidence="5" id="KW-0949">S-adenosyl-L-methionine</keyword>
<gene>
    <name evidence="12" type="ORF">UPYG_G00173180</name>
</gene>
<dbReference type="GO" id="GO:0005694">
    <property type="term" value="C:chromosome"/>
    <property type="evidence" value="ECO:0007669"/>
    <property type="project" value="UniProtKB-SubCell"/>
</dbReference>
<sequence length="298" mass="33287">MSIATGFHWDLCTSLENVPVLLEEVNKEECPVFQYCPENIQGPGCDIDPSEVTVPGCSCHAHSCLTEKCSCLQRYGKTYDSFGRLKDRRHFENSSSRPVFECNALCRCSESCFNRVVQRGLRLKLCVYPTQYRGWGVRALESIPCGTFVCEYAGEVIGFEEARRRQLAQGPADNNYIIAVREYAGQSLVSETFVDPAVFGNVGRFLNHSCEPNLVMVPVRVHSLVPRLALFTSRDVSSQEELMFDYSGGWSHTQSVETLVQSDQRSEASGTNALQRKPCRCGAPNCVQFLPLDISVLN</sequence>
<dbReference type="InterPro" id="IPR003616">
    <property type="entry name" value="Post-SET_dom"/>
</dbReference>
<proteinExistence type="predicted"/>
<dbReference type="EMBL" id="JAGEUA010000005">
    <property type="protein sequence ID" value="KAL0978637.1"/>
    <property type="molecule type" value="Genomic_DNA"/>
</dbReference>
<dbReference type="InterPro" id="IPR046341">
    <property type="entry name" value="SET_dom_sf"/>
</dbReference>
<dbReference type="SMART" id="SM00468">
    <property type="entry name" value="PreSET"/>
    <property type="match status" value="1"/>
</dbReference>
<evidence type="ECO:0000313" key="12">
    <source>
        <dbReference type="EMBL" id="KAL0978637.1"/>
    </source>
</evidence>
<dbReference type="InterPro" id="IPR001214">
    <property type="entry name" value="SET_dom"/>
</dbReference>
<dbReference type="GO" id="GO:0006325">
    <property type="term" value="P:chromatin organization"/>
    <property type="evidence" value="ECO:0007669"/>
    <property type="project" value="UniProtKB-KW"/>
</dbReference>
<dbReference type="SMART" id="SM00508">
    <property type="entry name" value="PostSET"/>
    <property type="match status" value="1"/>
</dbReference>
<evidence type="ECO:0000256" key="1">
    <source>
        <dbReference type="ARBA" id="ARBA00004286"/>
    </source>
</evidence>
<dbReference type="CDD" id="cd10544">
    <property type="entry name" value="SET_SETMAR"/>
    <property type="match status" value="1"/>
</dbReference>
<name>A0ABD0WPG2_UMBPY</name>
<dbReference type="InterPro" id="IPR007728">
    <property type="entry name" value="Pre-SET_dom"/>
</dbReference>
<protein>
    <submittedName>
        <fullName evidence="12">Uncharacterized protein</fullName>
    </submittedName>
</protein>
<dbReference type="SMART" id="SM00317">
    <property type="entry name" value="SET"/>
    <property type="match status" value="1"/>
</dbReference>
<dbReference type="Pfam" id="PF05033">
    <property type="entry name" value="Pre-SET"/>
    <property type="match status" value="1"/>
</dbReference>
<reference evidence="12 13" key="1">
    <citation type="submission" date="2024-06" db="EMBL/GenBank/DDBJ databases">
        <authorList>
            <person name="Pan Q."/>
            <person name="Wen M."/>
            <person name="Jouanno E."/>
            <person name="Zahm M."/>
            <person name="Klopp C."/>
            <person name="Cabau C."/>
            <person name="Louis A."/>
            <person name="Berthelot C."/>
            <person name="Parey E."/>
            <person name="Roest Crollius H."/>
            <person name="Montfort J."/>
            <person name="Robinson-Rechavi M."/>
            <person name="Bouchez O."/>
            <person name="Lampietro C."/>
            <person name="Lopez Roques C."/>
            <person name="Donnadieu C."/>
            <person name="Postlethwait J."/>
            <person name="Bobe J."/>
            <person name="Verreycken H."/>
            <person name="Guiguen Y."/>
        </authorList>
    </citation>
    <scope>NUCLEOTIDE SEQUENCE [LARGE SCALE GENOMIC DNA]</scope>
    <source>
        <strain evidence="12">Up_M1</strain>
        <tissue evidence="12">Testis</tissue>
    </source>
</reference>
<keyword evidence="7" id="KW-0862">Zinc</keyword>
<evidence type="ECO:0000259" key="9">
    <source>
        <dbReference type="PROSITE" id="PS50280"/>
    </source>
</evidence>
<evidence type="ECO:0000259" key="10">
    <source>
        <dbReference type="PROSITE" id="PS50867"/>
    </source>
</evidence>
<dbReference type="InterPro" id="IPR050973">
    <property type="entry name" value="H3K9_Histone-Lys_N-MTase"/>
</dbReference>
<dbReference type="PROSITE" id="PS50867">
    <property type="entry name" value="PRE_SET"/>
    <property type="match status" value="1"/>
</dbReference>
<comment type="subcellular location">
    <subcellularLocation>
        <location evidence="1">Chromosome</location>
    </subcellularLocation>
</comment>
<dbReference type="GO" id="GO:0008168">
    <property type="term" value="F:methyltransferase activity"/>
    <property type="evidence" value="ECO:0007669"/>
    <property type="project" value="UniProtKB-KW"/>
</dbReference>
<evidence type="ECO:0000256" key="5">
    <source>
        <dbReference type="ARBA" id="ARBA00022691"/>
    </source>
</evidence>
<keyword evidence="13" id="KW-1185">Reference proteome</keyword>
<dbReference type="GO" id="GO:0046872">
    <property type="term" value="F:metal ion binding"/>
    <property type="evidence" value="ECO:0007669"/>
    <property type="project" value="UniProtKB-KW"/>
</dbReference>
<evidence type="ECO:0000256" key="8">
    <source>
        <dbReference type="ARBA" id="ARBA00022853"/>
    </source>
</evidence>